<evidence type="ECO:0000313" key="11">
    <source>
        <dbReference type="Proteomes" id="UP001367676"/>
    </source>
</evidence>
<evidence type="ECO:0000256" key="9">
    <source>
        <dbReference type="SAM" id="MobiDB-lite"/>
    </source>
</evidence>
<evidence type="ECO:0000313" key="10">
    <source>
        <dbReference type="EMBL" id="KAK7585866.1"/>
    </source>
</evidence>
<keyword evidence="4 8" id="KW-0186">Copper</keyword>
<reference evidence="10 11" key="1">
    <citation type="submission" date="2024-03" db="EMBL/GenBank/DDBJ databases">
        <title>Adaptation during the transition from Ophiocordyceps entomopathogen to insect associate is accompanied by gene loss and intensified selection.</title>
        <authorList>
            <person name="Ward C.M."/>
            <person name="Onetto C.A."/>
            <person name="Borneman A.R."/>
        </authorList>
    </citation>
    <scope>NUCLEOTIDE SEQUENCE [LARGE SCALE GENOMIC DNA]</scope>
    <source>
        <strain evidence="10">AWRI1</strain>
        <tissue evidence="10">Single Adult Female</tissue>
    </source>
</reference>
<feature type="binding site" evidence="8">
    <location>
        <position position="54"/>
    </location>
    <ligand>
        <name>Cu cation</name>
        <dbReference type="ChEBI" id="CHEBI:23378"/>
    </ligand>
</feature>
<evidence type="ECO:0000256" key="3">
    <source>
        <dbReference type="ARBA" id="ARBA00022723"/>
    </source>
</evidence>
<sequence length="94" mass="10166">MSSIFAALKFGSADNDKNSKLPESENSSSVVKSVESTLKTDTPVAQGEKKPSPCCCCKETKQKRDACIVENGAENCTELIEAHRICMKGFGYDV</sequence>
<protein>
    <recommendedName>
        <fullName evidence="12">Cytochrome c oxidase copper chaperone</fullName>
    </recommendedName>
</protein>
<evidence type="ECO:0000256" key="5">
    <source>
        <dbReference type="ARBA" id="ARBA00023128"/>
    </source>
</evidence>
<feature type="compositionally biased region" description="Basic and acidic residues" evidence="9">
    <location>
        <begin position="14"/>
        <end position="23"/>
    </location>
</feature>
<keyword evidence="7" id="KW-0143">Chaperone</keyword>
<dbReference type="SUPFAM" id="SSF47072">
    <property type="entry name" value="Cysteine alpha-hairpin motif"/>
    <property type="match status" value="1"/>
</dbReference>
<organism evidence="10 11">
    <name type="scientific">Parthenolecanium corni</name>
    <dbReference type="NCBI Taxonomy" id="536013"/>
    <lineage>
        <taxon>Eukaryota</taxon>
        <taxon>Metazoa</taxon>
        <taxon>Ecdysozoa</taxon>
        <taxon>Arthropoda</taxon>
        <taxon>Hexapoda</taxon>
        <taxon>Insecta</taxon>
        <taxon>Pterygota</taxon>
        <taxon>Neoptera</taxon>
        <taxon>Paraneoptera</taxon>
        <taxon>Hemiptera</taxon>
        <taxon>Sternorrhyncha</taxon>
        <taxon>Coccoidea</taxon>
        <taxon>Coccidae</taxon>
        <taxon>Parthenolecanium</taxon>
    </lineage>
</organism>
<name>A0AAN9TFS1_9HEMI</name>
<dbReference type="GO" id="GO:0005758">
    <property type="term" value="C:mitochondrial intermembrane space"/>
    <property type="evidence" value="ECO:0007669"/>
    <property type="project" value="UniProtKB-SubCell"/>
</dbReference>
<accession>A0AAN9TFS1</accession>
<evidence type="ECO:0000256" key="7">
    <source>
        <dbReference type="ARBA" id="ARBA00023186"/>
    </source>
</evidence>
<proteinExistence type="inferred from homology"/>
<dbReference type="PANTHER" id="PTHR16719">
    <property type="entry name" value="CYTOCHROME C OXIDASE COPPER CHAPERONE"/>
    <property type="match status" value="1"/>
</dbReference>
<evidence type="ECO:0000256" key="4">
    <source>
        <dbReference type="ARBA" id="ARBA00023008"/>
    </source>
</evidence>
<feature type="compositionally biased region" description="Low complexity" evidence="9">
    <location>
        <begin position="24"/>
        <end position="36"/>
    </location>
</feature>
<evidence type="ECO:0000256" key="6">
    <source>
        <dbReference type="ARBA" id="ARBA00023157"/>
    </source>
</evidence>
<dbReference type="GO" id="GO:0005507">
    <property type="term" value="F:copper ion binding"/>
    <property type="evidence" value="ECO:0007669"/>
    <property type="project" value="InterPro"/>
</dbReference>
<comment type="similarity">
    <text evidence="2">Belongs to the COX17 family.</text>
</comment>
<keyword evidence="6" id="KW-1015">Disulfide bond</keyword>
<feature type="binding site" evidence="8">
    <location>
        <position position="55"/>
    </location>
    <ligand>
        <name>Cu cation</name>
        <dbReference type="ChEBI" id="CHEBI:23378"/>
    </ligand>
</feature>
<dbReference type="PROSITE" id="PS51808">
    <property type="entry name" value="CHCH"/>
    <property type="match status" value="1"/>
</dbReference>
<dbReference type="Gene3D" id="1.10.287.1130">
    <property type="entry name" value="CytochromE C oxidase copper chaperone"/>
    <property type="match status" value="1"/>
</dbReference>
<keyword evidence="5" id="KW-0496">Mitochondrion</keyword>
<dbReference type="GO" id="GO:0033617">
    <property type="term" value="P:mitochondrial respiratory chain complex IV assembly"/>
    <property type="evidence" value="ECO:0007669"/>
    <property type="project" value="TreeGrafter"/>
</dbReference>
<dbReference type="Proteomes" id="UP001367676">
    <property type="component" value="Unassembled WGS sequence"/>
</dbReference>
<dbReference type="AlphaFoldDB" id="A0AAN9TFS1"/>
<keyword evidence="11" id="KW-1185">Reference proteome</keyword>
<dbReference type="InterPro" id="IPR007745">
    <property type="entry name" value="Cyt_c_oxidase_Cu-chaperone"/>
</dbReference>
<dbReference type="Pfam" id="PF05051">
    <property type="entry name" value="COX17"/>
    <property type="match status" value="1"/>
</dbReference>
<feature type="region of interest" description="Disordered" evidence="9">
    <location>
        <begin position="13"/>
        <end position="52"/>
    </location>
</feature>
<comment type="caution">
    <text evidence="10">The sequence shown here is derived from an EMBL/GenBank/DDBJ whole genome shotgun (WGS) entry which is preliminary data.</text>
</comment>
<evidence type="ECO:0008006" key="12">
    <source>
        <dbReference type="Google" id="ProtNLM"/>
    </source>
</evidence>
<evidence type="ECO:0000256" key="2">
    <source>
        <dbReference type="ARBA" id="ARBA00009241"/>
    </source>
</evidence>
<evidence type="ECO:0000256" key="8">
    <source>
        <dbReference type="PIRSR" id="PIRSR607745-1"/>
    </source>
</evidence>
<dbReference type="EMBL" id="JBBCAQ010000028">
    <property type="protein sequence ID" value="KAK7585866.1"/>
    <property type="molecule type" value="Genomic_DNA"/>
</dbReference>
<dbReference type="PANTHER" id="PTHR16719:SF0">
    <property type="entry name" value="CYTOCHROME C OXIDASE COPPER CHAPERONE"/>
    <property type="match status" value="1"/>
</dbReference>
<dbReference type="InterPro" id="IPR009069">
    <property type="entry name" value="Cys_alpha_HP_mot_SF"/>
</dbReference>
<dbReference type="GO" id="GO:0016531">
    <property type="term" value="F:copper chaperone activity"/>
    <property type="evidence" value="ECO:0007669"/>
    <property type="project" value="InterPro"/>
</dbReference>
<comment type="subcellular location">
    <subcellularLocation>
        <location evidence="1">Mitochondrion intermembrane space</location>
    </subcellularLocation>
</comment>
<evidence type="ECO:0000256" key="1">
    <source>
        <dbReference type="ARBA" id="ARBA00004569"/>
    </source>
</evidence>
<gene>
    <name evidence="10" type="ORF">V9T40_000045</name>
</gene>
<keyword evidence="3 8" id="KW-0479">Metal-binding</keyword>